<evidence type="ECO:0000313" key="3">
    <source>
        <dbReference type="Proteomes" id="UP000238479"/>
    </source>
</evidence>
<keyword evidence="1" id="KW-1133">Transmembrane helix</keyword>
<feature type="transmembrane region" description="Helical" evidence="1">
    <location>
        <begin position="20"/>
        <end position="39"/>
    </location>
</feature>
<accession>A0A2P6RML1</accession>
<dbReference type="EMBL" id="PDCK01000040">
    <property type="protein sequence ID" value="PRQ47670.1"/>
    <property type="molecule type" value="Genomic_DNA"/>
</dbReference>
<reference evidence="2 3" key="1">
    <citation type="journal article" date="2018" name="Nat. Genet.">
        <title>The Rosa genome provides new insights in the design of modern roses.</title>
        <authorList>
            <person name="Bendahmane M."/>
        </authorList>
    </citation>
    <scope>NUCLEOTIDE SEQUENCE [LARGE SCALE GENOMIC DNA]</scope>
    <source>
        <strain evidence="3">cv. Old Blush</strain>
    </source>
</reference>
<organism evidence="2 3">
    <name type="scientific">Rosa chinensis</name>
    <name type="common">China rose</name>
    <dbReference type="NCBI Taxonomy" id="74649"/>
    <lineage>
        <taxon>Eukaryota</taxon>
        <taxon>Viridiplantae</taxon>
        <taxon>Streptophyta</taxon>
        <taxon>Embryophyta</taxon>
        <taxon>Tracheophyta</taxon>
        <taxon>Spermatophyta</taxon>
        <taxon>Magnoliopsida</taxon>
        <taxon>eudicotyledons</taxon>
        <taxon>Gunneridae</taxon>
        <taxon>Pentapetalae</taxon>
        <taxon>rosids</taxon>
        <taxon>fabids</taxon>
        <taxon>Rosales</taxon>
        <taxon>Rosaceae</taxon>
        <taxon>Rosoideae</taxon>
        <taxon>Rosoideae incertae sedis</taxon>
        <taxon>Rosa</taxon>
    </lineage>
</organism>
<evidence type="ECO:0000313" key="2">
    <source>
        <dbReference type="EMBL" id="PRQ47670.1"/>
    </source>
</evidence>
<keyword evidence="1" id="KW-0472">Membrane</keyword>
<keyword evidence="3" id="KW-1185">Reference proteome</keyword>
<dbReference type="AlphaFoldDB" id="A0A2P6RML1"/>
<dbReference type="Proteomes" id="UP000238479">
    <property type="component" value="Chromosome 2"/>
</dbReference>
<keyword evidence="1" id="KW-0812">Transmembrane</keyword>
<gene>
    <name evidence="2" type="ORF">RchiOBHm_Chr2g0102241</name>
</gene>
<name>A0A2P6RML1_ROSCH</name>
<sequence length="49" mass="5465">MLYRVYDLGIGNFGLGFIEFGIVLGPDQICFCFGVLLFVKHKGKQLLLA</sequence>
<dbReference type="Gramene" id="PRQ47670">
    <property type="protein sequence ID" value="PRQ47670"/>
    <property type="gene ID" value="RchiOBHm_Chr2g0102241"/>
</dbReference>
<protein>
    <submittedName>
        <fullName evidence="2">Uncharacterized protein</fullName>
    </submittedName>
</protein>
<comment type="caution">
    <text evidence="2">The sequence shown here is derived from an EMBL/GenBank/DDBJ whole genome shotgun (WGS) entry which is preliminary data.</text>
</comment>
<evidence type="ECO:0000256" key="1">
    <source>
        <dbReference type="SAM" id="Phobius"/>
    </source>
</evidence>
<proteinExistence type="predicted"/>